<evidence type="ECO:0000256" key="1">
    <source>
        <dbReference type="ARBA" id="ARBA00002672"/>
    </source>
</evidence>
<comment type="subcellular location">
    <subcellularLocation>
        <location evidence="2">Cell membrane</location>
        <topology evidence="2">Multi-pass membrane protein</topology>
    </subcellularLocation>
</comment>
<evidence type="ECO:0000256" key="8">
    <source>
        <dbReference type="ARBA" id="ARBA00022989"/>
    </source>
</evidence>
<dbReference type="GO" id="GO:0034257">
    <property type="term" value="F:nicotinamide riboside transmembrane transporter activity"/>
    <property type="evidence" value="ECO:0007669"/>
    <property type="project" value="InterPro"/>
</dbReference>
<evidence type="ECO:0000313" key="11">
    <source>
        <dbReference type="EMBL" id="TGL62006.1"/>
    </source>
</evidence>
<keyword evidence="7 10" id="KW-0812">Transmembrane</keyword>
<gene>
    <name evidence="11" type="ORF">EHQ58_04475</name>
</gene>
<dbReference type="EMBL" id="RQGD01000014">
    <property type="protein sequence ID" value="TGL62006.1"/>
    <property type="molecule type" value="Genomic_DNA"/>
</dbReference>
<feature type="transmembrane region" description="Helical" evidence="10">
    <location>
        <begin position="20"/>
        <end position="38"/>
    </location>
</feature>
<feature type="transmembrane region" description="Helical" evidence="10">
    <location>
        <begin position="45"/>
        <end position="62"/>
    </location>
</feature>
<evidence type="ECO:0000256" key="4">
    <source>
        <dbReference type="ARBA" id="ARBA00017522"/>
    </source>
</evidence>
<keyword evidence="5" id="KW-0813">Transport</keyword>
<evidence type="ECO:0000256" key="3">
    <source>
        <dbReference type="ARBA" id="ARBA00006669"/>
    </source>
</evidence>
<dbReference type="PANTHER" id="PTHR36122">
    <property type="entry name" value="NICOTINAMIDE RIBOSIDE TRANSPORTER PNUC"/>
    <property type="match status" value="1"/>
</dbReference>
<feature type="transmembrane region" description="Helical" evidence="10">
    <location>
        <begin position="98"/>
        <end position="117"/>
    </location>
</feature>
<feature type="transmembrane region" description="Helical" evidence="10">
    <location>
        <begin position="68"/>
        <end position="86"/>
    </location>
</feature>
<dbReference type="Pfam" id="PF04973">
    <property type="entry name" value="NMN_transporter"/>
    <property type="match status" value="1"/>
</dbReference>
<evidence type="ECO:0000256" key="7">
    <source>
        <dbReference type="ARBA" id="ARBA00022692"/>
    </source>
</evidence>
<keyword evidence="8 10" id="KW-1133">Transmembrane helix</keyword>
<proteinExistence type="inferred from homology"/>
<dbReference type="AlphaFoldDB" id="A0A4R9K927"/>
<evidence type="ECO:0000256" key="5">
    <source>
        <dbReference type="ARBA" id="ARBA00022448"/>
    </source>
</evidence>
<name>A0A4R9K927_9LEPT</name>
<dbReference type="InterPro" id="IPR006419">
    <property type="entry name" value="NMN_transpt_PnuC"/>
</dbReference>
<evidence type="ECO:0000256" key="9">
    <source>
        <dbReference type="ARBA" id="ARBA00023136"/>
    </source>
</evidence>
<comment type="similarity">
    <text evidence="3">Belongs to the nicotinamide ribonucleoside (NR) uptake permease (TC 4.B.1) family.</text>
</comment>
<feature type="transmembrane region" description="Helical" evidence="10">
    <location>
        <begin position="163"/>
        <end position="180"/>
    </location>
</feature>
<protein>
    <recommendedName>
        <fullName evidence="4">Nicotinamide riboside transporter PnuC</fullName>
    </recommendedName>
</protein>
<keyword evidence="9 10" id="KW-0472">Membrane</keyword>
<keyword evidence="6" id="KW-1003">Cell membrane</keyword>
<feature type="transmembrane region" description="Helical" evidence="10">
    <location>
        <begin position="186"/>
        <end position="204"/>
    </location>
</feature>
<accession>A0A4R9K927</accession>
<sequence length="212" mass="24587">MKNYFTLEFIILEFIDYPVSLLEFLGILSGLICVYTAARNQIITWPVGIFNSICFFFLFYQVQLYSDMLLQIYFFGSSIYGWIFWQKRRGIEIPITSTSNKSFLQLSIAILISSFLLGETTKKLPTFFPELFQLPPSYPYLDAFTTTASIVANFLLARRILQAWYLWVAVDVVCIGIYFMKGIDLVAMEYVVFLSIAFFGLYHWNNKQASTP</sequence>
<evidence type="ECO:0000313" key="12">
    <source>
        <dbReference type="Proteomes" id="UP000297693"/>
    </source>
</evidence>
<dbReference type="NCBIfam" id="TIGR01528">
    <property type="entry name" value="NMN_trans_PnuC"/>
    <property type="match status" value="1"/>
</dbReference>
<dbReference type="OrthoDB" id="9791248at2"/>
<evidence type="ECO:0000256" key="2">
    <source>
        <dbReference type="ARBA" id="ARBA00004651"/>
    </source>
</evidence>
<keyword evidence="12" id="KW-1185">Reference proteome</keyword>
<reference evidence="11" key="1">
    <citation type="journal article" date="2019" name="PLoS Negl. Trop. Dis.">
        <title>Revisiting the worldwide diversity of Leptospira species in the environment.</title>
        <authorList>
            <person name="Vincent A.T."/>
            <person name="Schiettekatte O."/>
            <person name="Bourhy P."/>
            <person name="Veyrier F.J."/>
            <person name="Picardeau M."/>
        </authorList>
    </citation>
    <scope>NUCLEOTIDE SEQUENCE [LARGE SCALE GENOMIC DNA]</scope>
    <source>
        <strain evidence="11">201702476</strain>
    </source>
</reference>
<dbReference type="RefSeq" id="WP_135622799.1">
    <property type="nucleotide sequence ID" value="NZ_RQGD01000014.1"/>
</dbReference>
<evidence type="ECO:0000256" key="10">
    <source>
        <dbReference type="SAM" id="Phobius"/>
    </source>
</evidence>
<evidence type="ECO:0000256" key="6">
    <source>
        <dbReference type="ARBA" id="ARBA00022475"/>
    </source>
</evidence>
<dbReference type="Proteomes" id="UP000297693">
    <property type="component" value="Unassembled WGS sequence"/>
</dbReference>
<comment type="caution">
    <text evidence="11">The sequence shown here is derived from an EMBL/GenBank/DDBJ whole genome shotgun (WGS) entry which is preliminary data.</text>
</comment>
<feature type="transmembrane region" description="Helical" evidence="10">
    <location>
        <begin position="137"/>
        <end position="156"/>
    </location>
</feature>
<dbReference type="GO" id="GO:0005886">
    <property type="term" value="C:plasma membrane"/>
    <property type="evidence" value="ECO:0007669"/>
    <property type="project" value="UniProtKB-SubCell"/>
</dbReference>
<dbReference type="PANTHER" id="PTHR36122:SF2">
    <property type="entry name" value="NICOTINAMIDE RIBOSIDE TRANSPORTER PNUC"/>
    <property type="match status" value="1"/>
</dbReference>
<comment type="function">
    <text evidence="1">Required for nicotinamide riboside transport across the inner membrane.</text>
</comment>
<organism evidence="11 12">
    <name type="scientific">Leptospira ognonensis</name>
    <dbReference type="NCBI Taxonomy" id="2484945"/>
    <lineage>
        <taxon>Bacteria</taxon>
        <taxon>Pseudomonadati</taxon>
        <taxon>Spirochaetota</taxon>
        <taxon>Spirochaetia</taxon>
        <taxon>Leptospirales</taxon>
        <taxon>Leptospiraceae</taxon>
        <taxon>Leptospira</taxon>
    </lineage>
</organism>